<organism evidence="1 3">
    <name type="scientific">Didymodactylos carnosus</name>
    <dbReference type="NCBI Taxonomy" id="1234261"/>
    <lineage>
        <taxon>Eukaryota</taxon>
        <taxon>Metazoa</taxon>
        <taxon>Spiralia</taxon>
        <taxon>Gnathifera</taxon>
        <taxon>Rotifera</taxon>
        <taxon>Eurotatoria</taxon>
        <taxon>Bdelloidea</taxon>
        <taxon>Philodinida</taxon>
        <taxon>Philodinidae</taxon>
        <taxon>Didymodactylos</taxon>
    </lineage>
</organism>
<dbReference type="SUPFAM" id="SSF52540">
    <property type="entry name" value="P-loop containing nucleoside triphosphate hydrolases"/>
    <property type="match status" value="1"/>
</dbReference>
<evidence type="ECO:0000313" key="1">
    <source>
        <dbReference type="EMBL" id="CAF1654212.1"/>
    </source>
</evidence>
<gene>
    <name evidence="1" type="ORF">OVA965_LOCUS44985</name>
    <name evidence="2" type="ORF">TMI583_LOCUS48123</name>
</gene>
<evidence type="ECO:0000313" key="3">
    <source>
        <dbReference type="Proteomes" id="UP000677228"/>
    </source>
</evidence>
<reference evidence="1" key="1">
    <citation type="submission" date="2021-02" db="EMBL/GenBank/DDBJ databases">
        <authorList>
            <person name="Nowell W R."/>
        </authorList>
    </citation>
    <scope>NUCLEOTIDE SEQUENCE</scope>
</reference>
<name>A0A8S2GBL9_9BILA</name>
<dbReference type="EMBL" id="CAJOBA010096531">
    <property type="protein sequence ID" value="CAF4505170.1"/>
    <property type="molecule type" value="Genomic_DNA"/>
</dbReference>
<dbReference type="Proteomes" id="UP000682733">
    <property type="component" value="Unassembled WGS sequence"/>
</dbReference>
<comment type="caution">
    <text evidence="1">The sequence shown here is derived from an EMBL/GenBank/DDBJ whole genome shotgun (WGS) entry which is preliminary data.</text>
</comment>
<protein>
    <submittedName>
        <fullName evidence="1">Uncharacterized protein</fullName>
    </submittedName>
</protein>
<dbReference type="InterPro" id="IPR027417">
    <property type="entry name" value="P-loop_NTPase"/>
</dbReference>
<proteinExistence type="predicted"/>
<accession>A0A8S2GBL9</accession>
<dbReference type="Gene3D" id="1.20.120.720">
    <property type="entry name" value="Myosin VI head, motor domain, U50 subdomain"/>
    <property type="match status" value="1"/>
</dbReference>
<dbReference type="AlphaFoldDB" id="A0A8S2GBL9"/>
<dbReference type="Proteomes" id="UP000677228">
    <property type="component" value="Unassembled WGS sequence"/>
</dbReference>
<dbReference type="EMBL" id="CAJNOK010067400">
    <property type="protein sequence ID" value="CAF1654212.1"/>
    <property type="molecule type" value="Genomic_DNA"/>
</dbReference>
<evidence type="ECO:0000313" key="2">
    <source>
        <dbReference type="EMBL" id="CAF4505170.1"/>
    </source>
</evidence>
<sequence>MSHNSEFAQLDNVRQSEYRKRFSHVKQTILHIGDIVFIPHGSNDGVRVKNTNTVDKIAELLQLTAVEFSSALVTELQVTRGNANFSFVNV</sequence>